<accession>A0AAV9ESY5</accession>
<evidence type="ECO:0000256" key="11">
    <source>
        <dbReference type="SAM" id="MobiDB-lite"/>
    </source>
</evidence>
<comment type="caution">
    <text evidence="13">The sequence shown here is derived from an EMBL/GenBank/DDBJ whole genome shotgun (WGS) entry which is preliminary data.</text>
</comment>
<proteinExistence type="inferred from homology"/>
<dbReference type="PANTHER" id="PTHR31311:SF3">
    <property type="entry name" value="GLYCOSYLTRANSFERASE 7-RELATED"/>
    <property type="match status" value="1"/>
</dbReference>
<dbReference type="GO" id="GO:0000139">
    <property type="term" value="C:Golgi membrane"/>
    <property type="evidence" value="ECO:0007669"/>
    <property type="project" value="UniProtKB-SubCell"/>
</dbReference>
<comment type="subcellular location">
    <subcellularLocation>
        <location evidence="1">Golgi apparatus membrane</location>
        <topology evidence="1">Single-pass type II membrane protein</topology>
    </subcellularLocation>
</comment>
<evidence type="ECO:0000256" key="3">
    <source>
        <dbReference type="ARBA" id="ARBA00022676"/>
    </source>
</evidence>
<dbReference type="Pfam" id="PF05637">
    <property type="entry name" value="Glyco_transf_34"/>
    <property type="match status" value="1"/>
</dbReference>
<dbReference type="GO" id="GO:0008378">
    <property type="term" value="F:galactosyltransferase activity"/>
    <property type="evidence" value="ECO:0007669"/>
    <property type="project" value="TreeGrafter"/>
</dbReference>
<organism evidence="13 14">
    <name type="scientific">Acorus calamus</name>
    <name type="common">Sweet flag</name>
    <dbReference type="NCBI Taxonomy" id="4465"/>
    <lineage>
        <taxon>Eukaryota</taxon>
        <taxon>Viridiplantae</taxon>
        <taxon>Streptophyta</taxon>
        <taxon>Embryophyta</taxon>
        <taxon>Tracheophyta</taxon>
        <taxon>Spermatophyta</taxon>
        <taxon>Magnoliopsida</taxon>
        <taxon>Liliopsida</taxon>
        <taxon>Acoraceae</taxon>
        <taxon>Acorus</taxon>
    </lineage>
</organism>
<keyword evidence="7 12" id="KW-1133">Transmembrane helix</keyword>
<keyword evidence="10" id="KW-0325">Glycoprotein</keyword>
<dbReference type="PANTHER" id="PTHR31311">
    <property type="entry name" value="XYLOGLUCAN 6-XYLOSYLTRANSFERASE 5-RELATED-RELATED"/>
    <property type="match status" value="1"/>
</dbReference>
<dbReference type="Proteomes" id="UP001180020">
    <property type="component" value="Unassembled WGS sequence"/>
</dbReference>
<gene>
    <name evidence="13" type="primary">GT7</name>
    <name evidence="13" type="ORF">QJS10_CPA05g01142</name>
</gene>
<evidence type="ECO:0000256" key="7">
    <source>
        <dbReference type="ARBA" id="ARBA00022989"/>
    </source>
</evidence>
<dbReference type="InterPro" id="IPR029044">
    <property type="entry name" value="Nucleotide-diphossugar_trans"/>
</dbReference>
<evidence type="ECO:0000256" key="5">
    <source>
        <dbReference type="ARBA" id="ARBA00022692"/>
    </source>
</evidence>
<evidence type="ECO:0000256" key="8">
    <source>
        <dbReference type="ARBA" id="ARBA00023034"/>
    </source>
</evidence>
<keyword evidence="5 12" id="KW-0812">Transmembrane</keyword>
<dbReference type="EMBL" id="JAUJYO010000005">
    <property type="protein sequence ID" value="KAK1316706.1"/>
    <property type="molecule type" value="Genomic_DNA"/>
</dbReference>
<dbReference type="GO" id="GO:0005768">
    <property type="term" value="C:endosome"/>
    <property type="evidence" value="ECO:0007669"/>
    <property type="project" value="TreeGrafter"/>
</dbReference>
<feature type="transmembrane region" description="Helical" evidence="12">
    <location>
        <begin position="23"/>
        <end position="45"/>
    </location>
</feature>
<dbReference type="InterPro" id="IPR008630">
    <property type="entry name" value="Glyco_trans_34"/>
</dbReference>
<keyword evidence="4" id="KW-0808">Transferase</keyword>
<dbReference type="Gene3D" id="3.90.550.10">
    <property type="entry name" value="Spore Coat Polysaccharide Biosynthesis Protein SpsA, Chain A"/>
    <property type="match status" value="1"/>
</dbReference>
<sequence length="435" mass="50424">MVTPETEMAKPPSRTRHPSSSSFLTETLLFSGGALVAFLLLWTAWSFSNTTTTFTFKPSLSPKQCHPPNRHHDPPDQSFYDDPNLSYSIDGPPITDWDAKRRRWLALHPTFQSRPDQVLLVSGSQPKPCRNPMGDHLLLRFLKNKIDYSRIHGFQIFYNNALFHPKMGTFWAKLPLIRSAMIAHPESEWIYWVDSDAAFTDMEFDIPFDKYRNHNLIVHGWSHLVYENRTWVGLNAGIFLIRNCQWSMEFINVWASMGPISPKYKEWGKIQKSVFKDKAFPESDDQTALAYLILKENDKWADKIYLESEYYFEGYWVEIVGRLVGIGERYLEVERGEWGLRRRRAEVVGVGVAAREREGWVKEGWRRPFITHFAGCQPCSGDHNVMYSGENCWEGMRRALDFADDQVLRSFGFRHVYVGNDSGVVGLPFDYPNEA</sequence>
<evidence type="ECO:0000256" key="9">
    <source>
        <dbReference type="ARBA" id="ARBA00023136"/>
    </source>
</evidence>
<protein>
    <submittedName>
        <fullName evidence="13">Glycosyltransferase 7</fullName>
    </submittedName>
</protein>
<evidence type="ECO:0000313" key="14">
    <source>
        <dbReference type="Proteomes" id="UP001180020"/>
    </source>
</evidence>
<reference evidence="13" key="2">
    <citation type="submission" date="2023-06" db="EMBL/GenBank/DDBJ databases">
        <authorList>
            <person name="Ma L."/>
            <person name="Liu K.-W."/>
            <person name="Li Z."/>
            <person name="Hsiao Y.-Y."/>
            <person name="Qi Y."/>
            <person name="Fu T."/>
            <person name="Tang G."/>
            <person name="Zhang D."/>
            <person name="Sun W.-H."/>
            <person name="Liu D.-K."/>
            <person name="Li Y."/>
            <person name="Chen G.-Z."/>
            <person name="Liu X.-D."/>
            <person name="Liao X.-Y."/>
            <person name="Jiang Y.-T."/>
            <person name="Yu X."/>
            <person name="Hao Y."/>
            <person name="Huang J."/>
            <person name="Zhao X.-W."/>
            <person name="Ke S."/>
            <person name="Chen Y.-Y."/>
            <person name="Wu W.-L."/>
            <person name="Hsu J.-L."/>
            <person name="Lin Y.-F."/>
            <person name="Huang M.-D."/>
            <person name="Li C.-Y."/>
            <person name="Huang L."/>
            <person name="Wang Z.-W."/>
            <person name="Zhao X."/>
            <person name="Zhong W.-Y."/>
            <person name="Peng D.-H."/>
            <person name="Ahmad S."/>
            <person name="Lan S."/>
            <person name="Zhang J.-S."/>
            <person name="Tsai W.-C."/>
            <person name="Van De Peer Y."/>
            <person name="Liu Z.-J."/>
        </authorList>
    </citation>
    <scope>NUCLEOTIDE SEQUENCE</scope>
    <source>
        <strain evidence="13">CP</strain>
        <tissue evidence="13">Leaves</tissue>
    </source>
</reference>
<keyword evidence="6" id="KW-0735">Signal-anchor</keyword>
<dbReference type="GO" id="GO:0005802">
    <property type="term" value="C:trans-Golgi network"/>
    <property type="evidence" value="ECO:0007669"/>
    <property type="project" value="TreeGrafter"/>
</dbReference>
<dbReference type="FunFam" id="3.90.550.10:FF:000127">
    <property type="entry name" value="Probable glycosyltransferase 7"/>
    <property type="match status" value="1"/>
</dbReference>
<evidence type="ECO:0000256" key="12">
    <source>
        <dbReference type="SAM" id="Phobius"/>
    </source>
</evidence>
<evidence type="ECO:0000256" key="6">
    <source>
        <dbReference type="ARBA" id="ARBA00022968"/>
    </source>
</evidence>
<evidence type="ECO:0000313" key="13">
    <source>
        <dbReference type="EMBL" id="KAK1316706.1"/>
    </source>
</evidence>
<evidence type="ECO:0000256" key="4">
    <source>
        <dbReference type="ARBA" id="ARBA00022679"/>
    </source>
</evidence>
<name>A0AAV9ESY5_ACOCL</name>
<dbReference type="AlphaFoldDB" id="A0AAV9ESY5"/>
<evidence type="ECO:0000256" key="10">
    <source>
        <dbReference type="ARBA" id="ARBA00023180"/>
    </source>
</evidence>
<keyword evidence="9 12" id="KW-0472">Membrane</keyword>
<comment type="similarity">
    <text evidence="2">Belongs to the glycosyltransferase 34 family.</text>
</comment>
<keyword evidence="14" id="KW-1185">Reference proteome</keyword>
<keyword evidence="3" id="KW-0328">Glycosyltransferase</keyword>
<keyword evidence="8" id="KW-0333">Golgi apparatus</keyword>
<evidence type="ECO:0000256" key="2">
    <source>
        <dbReference type="ARBA" id="ARBA00005664"/>
    </source>
</evidence>
<reference evidence="13" key="1">
    <citation type="journal article" date="2023" name="Nat. Commun.">
        <title>Diploid and tetraploid genomes of Acorus and the evolution of monocots.</title>
        <authorList>
            <person name="Ma L."/>
            <person name="Liu K.W."/>
            <person name="Li Z."/>
            <person name="Hsiao Y.Y."/>
            <person name="Qi Y."/>
            <person name="Fu T."/>
            <person name="Tang G.D."/>
            <person name="Zhang D."/>
            <person name="Sun W.H."/>
            <person name="Liu D.K."/>
            <person name="Li Y."/>
            <person name="Chen G.Z."/>
            <person name="Liu X.D."/>
            <person name="Liao X.Y."/>
            <person name="Jiang Y.T."/>
            <person name="Yu X."/>
            <person name="Hao Y."/>
            <person name="Huang J."/>
            <person name="Zhao X.W."/>
            <person name="Ke S."/>
            <person name="Chen Y.Y."/>
            <person name="Wu W.L."/>
            <person name="Hsu J.L."/>
            <person name="Lin Y.F."/>
            <person name="Huang M.D."/>
            <person name="Li C.Y."/>
            <person name="Huang L."/>
            <person name="Wang Z.W."/>
            <person name="Zhao X."/>
            <person name="Zhong W.Y."/>
            <person name="Peng D.H."/>
            <person name="Ahmad S."/>
            <person name="Lan S."/>
            <person name="Zhang J.S."/>
            <person name="Tsai W.C."/>
            <person name="Van de Peer Y."/>
            <person name="Liu Z.J."/>
        </authorList>
    </citation>
    <scope>NUCLEOTIDE SEQUENCE</scope>
    <source>
        <strain evidence="13">CP</strain>
    </source>
</reference>
<evidence type="ECO:0000256" key="1">
    <source>
        <dbReference type="ARBA" id="ARBA00004323"/>
    </source>
</evidence>
<feature type="region of interest" description="Disordered" evidence="11">
    <location>
        <begin position="1"/>
        <end position="20"/>
    </location>
</feature>